<gene>
    <name evidence="1" type="ORF">CANVERA_P1807</name>
</gene>
<dbReference type="Proteomes" id="UP001152885">
    <property type="component" value="Unassembled WGS sequence"/>
</dbReference>
<dbReference type="InterPro" id="IPR029063">
    <property type="entry name" value="SAM-dependent_MTases_sf"/>
</dbReference>
<comment type="caution">
    <text evidence="1">The sequence shown here is derived from an EMBL/GenBank/DDBJ whole genome shotgun (WGS) entry which is preliminary data.</text>
</comment>
<dbReference type="OrthoDB" id="978at2759"/>
<organism evidence="1 2">
    <name type="scientific">Candida verbasci</name>
    <dbReference type="NCBI Taxonomy" id="1227364"/>
    <lineage>
        <taxon>Eukaryota</taxon>
        <taxon>Fungi</taxon>
        <taxon>Dikarya</taxon>
        <taxon>Ascomycota</taxon>
        <taxon>Saccharomycotina</taxon>
        <taxon>Pichiomycetes</taxon>
        <taxon>Debaryomycetaceae</taxon>
        <taxon>Candida/Lodderomyces clade</taxon>
        <taxon>Candida</taxon>
    </lineage>
</organism>
<dbReference type="AlphaFoldDB" id="A0A9W4TTV3"/>
<dbReference type="InterPro" id="IPR012901">
    <property type="entry name" value="CARME"/>
</dbReference>
<name>A0A9W4TTV3_9ASCO</name>
<accession>A0A9W4TTV3</accession>
<reference evidence="1" key="1">
    <citation type="submission" date="2022-12" db="EMBL/GenBank/DDBJ databases">
        <authorList>
            <person name="Brejova B."/>
        </authorList>
    </citation>
    <scope>NUCLEOTIDE SEQUENCE</scope>
</reference>
<evidence type="ECO:0000313" key="1">
    <source>
        <dbReference type="EMBL" id="CAI5757290.1"/>
    </source>
</evidence>
<dbReference type="PANTHER" id="PTHR12303">
    <property type="entry name" value="CARNOSINE N-METHYLTRANSFERASE"/>
    <property type="match status" value="1"/>
</dbReference>
<keyword evidence="2" id="KW-1185">Reference proteome</keyword>
<proteinExistence type="predicted"/>
<protein>
    <submittedName>
        <fullName evidence="1">Uncharacterized protein</fullName>
    </submittedName>
</protein>
<dbReference type="SUPFAM" id="SSF53335">
    <property type="entry name" value="S-adenosyl-L-methionine-dependent methyltransferases"/>
    <property type="match status" value="1"/>
</dbReference>
<sequence length="227" mass="26366">MPYIEKTDTVLIFPGSGLGRLSYEFAKFEFGKVISIEYSGLMNAFSRFNYSKSKKSYTLHPYIHTCSDFYNTQSLLRTFEYKPISEKPQNLEIIEKDFTLFELQDKEKYKNVVVVSVFFLDTAENLMDYLDTIERITTPVNKNQKGYWINVGPLKYGSAAQVELNADELKDIRSKMGWNDIDSDYTIYNPKTLGTNNGLVGYVTDKESMWQGYYGLNMFTSKRKENK</sequence>
<evidence type="ECO:0000313" key="2">
    <source>
        <dbReference type="Proteomes" id="UP001152885"/>
    </source>
</evidence>
<dbReference type="Pfam" id="PF07942">
    <property type="entry name" value="CARME"/>
    <property type="match status" value="1"/>
</dbReference>
<dbReference type="EMBL" id="CANTUO010000001">
    <property type="protein sequence ID" value="CAI5757290.1"/>
    <property type="molecule type" value="Genomic_DNA"/>
</dbReference>
<dbReference type="SMART" id="SM01296">
    <property type="entry name" value="N2227"/>
    <property type="match status" value="1"/>
</dbReference>
<dbReference type="PANTHER" id="PTHR12303:SF11">
    <property type="entry name" value="AER338CP"/>
    <property type="match status" value="1"/>
</dbReference>
<dbReference type="GO" id="GO:0008757">
    <property type="term" value="F:S-adenosylmethionine-dependent methyltransferase activity"/>
    <property type="evidence" value="ECO:0007669"/>
    <property type="project" value="InterPro"/>
</dbReference>